<dbReference type="EMBL" id="FNNA01000001">
    <property type="protein sequence ID" value="SDW35163.1"/>
    <property type="molecule type" value="Genomic_DNA"/>
</dbReference>
<proteinExistence type="predicted"/>
<dbReference type="Proteomes" id="UP000182944">
    <property type="component" value="Unassembled WGS sequence"/>
</dbReference>
<keyword evidence="2" id="KW-1185">Reference proteome</keyword>
<dbReference type="AlphaFoldDB" id="A0A1H2SU10"/>
<protein>
    <submittedName>
        <fullName evidence="1">Uncharacterized protein</fullName>
    </submittedName>
</protein>
<accession>A0A1H2SU10</accession>
<evidence type="ECO:0000313" key="2">
    <source>
        <dbReference type="Proteomes" id="UP000182944"/>
    </source>
</evidence>
<name>A0A1H2SU10_9RHOB</name>
<reference evidence="2" key="1">
    <citation type="submission" date="2016-10" db="EMBL/GenBank/DDBJ databases">
        <authorList>
            <person name="Varghese N."/>
            <person name="Submissions S."/>
        </authorList>
    </citation>
    <scope>NUCLEOTIDE SEQUENCE [LARGE SCALE GENOMIC DNA]</scope>
    <source>
        <strain evidence="2">DSM 29303</strain>
    </source>
</reference>
<sequence>MTRIDTMTPAASQSVQPGFSHAAICAFLYREARHLDDRE</sequence>
<dbReference type="STRING" id="1545044.SAMN05444276_101737"/>
<organism evidence="1 2">
    <name type="scientific">Paracoccus sanguinis</name>
    <dbReference type="NCBI Taxonomy" id="1545044"/>
    <lineage>
        <taxon>Bacteria</taxon>
        <taxon>Pseudomonadati</taxon>
        <taxon>Pseudomonadota</taxon>
        <taxon>Alphaproteobacteria</taxon>
        <taxon>Rhodobacterales</taxon>
        <taxon>Paracoccaceae</taxon>
        <taxon>Paracoccus</taxon>
    </lineage>
</organism>
<gene>
    <name evidence="1" type="ORF">SAMN05444276_101737</name>
</gene>
<evidence type="ECO:0000313" key="1">
    <source>
        <dbReference type="EMBL" id="SDW35163.1"/>
    </source>
</evidence>